<feature type="compositionally biased region" description="Basic and acidic residues" evidence="10">
    <location>
        <begin position="77"/>
        <end position="88"/>
    </location>
</feature>
<evidence type="ECO:0000256" key="11">
    <source>
        <dbReference type="SAM" id="Phobius"/>
    </source>
</evidence>
<evidence type="ECO:0000256" key="6">
    <source>
        <dbReference type="ARBA" id="ARBA00022989"/>
    </source>
</evidence>
<feature type="transmembrane region" description="Helical" evidence="11">
    <location>
        <begin position="265"/>
        <end position="288"/>
    </location>
</feature>
<dbReference type="PANTHER" id="PTHR19139">
    <property type="entry name" value="AQUAPORIN TRANSPORTER"/>
    <property type="match status" value="1"/>
</dbReference>
<keyword evidence="3 9" id="KW-0813">Transport</keyword>
<dbReference type="Pfam" id="PF00230">
    <property type="entry name" value="MIP"/>
    <property type="match status" value="1"/>
</dbReference>
<gene>
    <name evidence="12" type="ORF">DSL72_004338</name>
</gene>
<feature type="transmembrane region" description="Helical" evidence="11">
    <location>
        <begin position="340"/>
        <end position="360"/>
    </location>
</feature>
<keyword evidence="13" id="KW-1185">Reference proteome</keyword>
<dbReference type="EMBL" id="CP063405">
    <property type="protein sequence ID" value="QSZ29820.1"/>
    <property type="molecule type" value="Genomic_DNA"/>
</dbReference>
<feature type="region of interest" description="Disordered" evidence="10">
    <location>
        <begin position="400"/>
        <end position="466"/>
    </location>
</feature>
<evidence type="ECO:0008006" key="14">
    <source>
        <dbReference type="Google" id="ProtNLM"/>
    </source>
</evidence>
<reference evidence="12" key="1">
    <citation type="submission" date="2020-10" db="EMBL/GenBank/DDBJ databases">
        <title>Genome Sequence of Monilinia vaccinii-corymbosi Sheds Light on Mummy Berry Disease Infection of Blueberry and Mating Type.</title>
        <authorList>
            <person name="Yow A.G."/>
            <person name="Zhang Y."/>
            <person name="Bansal K."/>
            <person name="Eacker S.M."/>
            <person name="Sullivan S."/>
            <person name="Liachko I."/>
            <person name="Cubeta M.A."/>
            <person name="Rollins J.A."/>
            <person name="Ashrafi H."/>
        </authorList>
    </citation>
    <scope>NUCLEOTIDE SEQUENCE</scope>
    <source>
        <strain evidence="12">RL-1</strain>
    </source>
</reference>
<dbReference type="Proteomes" id="UP000672032">
    <property type="component" value="Chromosome 1"/>
</dbReference>
<name>A0A8A3P085_9HELO</name>
<evidence type="ECO:0000256" key="3">
    <source>
        <dbReference type="ARBA" id="ARBA00022448"/>
    </source>
</evidence>
<proteinExistence type="inferred from homology"/>
<dbReference type="FunFam" id="1.20.1080.10:FF:000014">
    <property type="entry name" value="Aquaporin 1"/>
    <property type="match status" value="1"/>
</dbReference>
<dbReference type="InterPro" id="IPR000425">
    <property type="entry name" value="MIP"/>
</dbReference>
<feature type="compositionally biased region" description="Basic and acidic residues" evidence="10">
    <location>
        <begin position="25"/>
        <end position="35"/>
    </location>
</feature>
<keyword evidence="4 9" id="KW-0812">Transmembrane</keyword>
<feature type="region of interest" description="Disordered" evidence="10">
    <location>
        <begin position="62"/>
        <end position="130"/>
    </location>
</feature>
<dbReference type="SUPFAM" id="SSF81338">
    <property type="entry name" value="Aquaporin-like"/>
    <property type="match status" value="1"/>
</dbReference>
<protein>
    <recommendedName>
        <fullName evidence="14">Aquaporin</fullName>
    </recommendedName>
</protein>
<evidence type="ECO:0000256" key="9">
    <source>
        <dbReference type="RuleBase" id="RU000477"/>
    </source>
</evidence>
<comment type="catalytic activity">
    <reaction evidence="8">
        <text>H2O(in) = H2O(out)</text>
        <dbReference type="Rhea" id="RHEA:29667"/>
        <dbReference type="ChEBI" id="CHEBI:15377"/>
    </reaction>
</comment>
<feature type="transmembrane region" description="Helical" evidence="11">
    <location>
        <begin position="295"/>
        <end position="320"/>
    </location>
</feature>
<evidence type="ECO:0000313" key="12">
    <source>
        <dbReference type="EMBL" id="QSZ29820.1"/>
    </source>
</evidence>
<dbReference type="Gene3D" id="1.20.1080.10">
    <property type="entry name" value="Glycerol uptake facilitator protein"/>
    <property type="match status" value="1"/>
</dbReference>
<dbReference type="InterPro" id="IPR023271">
    <property type="entry name" value="Aquaporin-like"/>
</dbReference>
<feature type="region of interest" description="Disordered" evidence="10">
    <location>
        <begin position="1"/>
        <end position="49"/>
    </location>
</feature>
<evidence type="ECO:0000313" key="13">
    <source>
        <dbReference type="Proteomes" id="UP000672032"/>
    </source>
</evidence>
<feature type="compositionally biased region" description="Polar residues" evidence="10">
    <location>
        <begin position="1"/>
        <end position="21"/>
    </location>
</feature>
<evidence type="ECO:0000256" key="1">
    <source>
        <dbReference type="ARBA" id="ARBA00004141"/>
    </source>
</evidence>
<comment type="similarity">
    <text evidence="2 9">Belongs to the MIP/aquaporin (TC 1.A.8) family.</text>
</comment>
<organism evidence="12 13">
    <name type="scientific">Monilinia vaccinii-corymbosi</name>
    <dbReference type="NCBI Taxonomy" id="61207"/>
    <lineage>
        <taxon>Eukaryota</taxon>
        <taxon>Fungi</taxon>
        <taxon>Dikarya</taxon>
        <taxon>Ascomycota</taxon>
        <taxon>Pezizomycotina</taxon>
        <taxon>Leotiomycetes</taxon>
        <taxon>Helotiales</taxon>
        <taxon>Sclerotiniaceae</taxon>
        <taxon>Monilinia</taxon>
    </lineage>
</organism>
<keyword evidence="6 11" id="KW-1133">Transmembrane helix</keyword>
<evidence type="ECO:0000256" key="4">
    <source>
        <dbReference type="ARBA" id="ARBA00022692"/>
    </source>
</evidence>
<feature type="transmembrane region" description="Helical" evidence="11">
    <location>
        <begin position="181"/>
        <end position="201"/>
    </location>
</feature>
<evidence type="ECO:0000256" key="5">
    <source>
        <dbReference type="ARBA" id="ARBA00022737"/>
    </source>
</evidence>
<dbReference type="GO" id="GO:0015250">
    <property type="term" value="F:water channel activity"/>
    <property type="evidence" value="ECO:0007669"/>
    <property type="project" value="TreeGrafter"/>
</dbReference>
<dbReference type="GO" id="GO:0005886">
    <property type="term" value="C:plasma membrane"/>
    <property type="evidence" value="ECO:0007669"/>
    <property type="project" value="TreeGrafter"/>
</dbReference>
<evidence type="ECO:0000256" key="7">
    <source>
        <dbReference type="ARBA" id="ARBA00023136"/>
    </source>
</evidence>
<keyword evidence="5" id="KW-0677">Repeat</keyword>
<dbReference type="OrthoDB" id="3222at2759"/>
<evidence type="ECO:0000256" key="2">
    <source>
        <dbReference type="ARBA" id="ARBA00006175"/>
    </source>
</evidence>
<dbReference type="AlphaFoldDB" id="A0A8A3P085"/>
<dbReference type="InterPro" id="IPR034294">
    <property type="entry name" value="Aquaporin_transptr"/>
</dbReference>
<accession>A0A8A3P085</accession>
<dbReference type="PRINTS" id="PR00783">
    <property type="entry name" value="MINTRINSICP"/>
</dbReference>
<feature type="transmembrane region" description="Helical" evidence="11">
    <location>
        <begin position="145"/>
        <end position="166"/>
    </location>
</feature>
<evidence type="ECO:0000256" key="10">
    <source>
        <dbReference type="SAM" id="MobiDB-lite"/>
    </source>
</evidence>
<dbReference type="PANTHER" id="PTHR19139:SF283">
    <property type="entry name" value="AQUAPORIN"/>
    <property type="match status" value="1"/>
</dbReference>
<evidence type="ECO:0000256" key="8">
    <source>
        <dbReference type="ARBA" id="ARBA00034651"/>
    </source>
</evidence>
<keyword evidence="7 11" id="KW-0472">Membrane</keyword>
<sequence length="466" mass="51795">MTMKTPTIQQPRPLSTSPSSNQDEEIQKPLNDSRYRNIQPPSQAMRQTKMPITMQNFEFPKMSNHAPRSLPTIDTTGHTEAKPYRTEKGFLNLNNGDNDVQDKRSSRRRSSMQTFQTRGRPQGYRRRRPGRKWMKWMNSESKNHIVAMIGELIGTTLFLFFGYAGIEVSKLQSPVGQDLQVLFYISATFGTSLMVTAWIFYRISGGLFNPAVTLALALLQAVTPVRAFLLVITQLGSSCLAVILVNVIFPKQQDFATALGSNTSIAQGLCIEAITTAALIFTIIMLAVEKHKATFLAPVAIGLTLFVAHMVAVPFTGASLNPARSFGPSAVAGIFPREHWIYWLGPILGAGLAVLLFRLIKVLEYEMANPGQDGDPENDPTQNPEHDIAQNVLEREEEVNEVSNLEREEELDEVSPVKSWHRKKSSLGSIRREKSARRSASSATGSRGPMDQRGSTFSKKDDIEAQ</sequence>
<feature type="transmembrane region" description="Helical" evidence="11">
    <location>
        <begin position="213"/>
        <end position="245"/>
    </location>
</feature>
<feature type="compositionally biased region" description="Low complexity" evidence="10">
    <location>
        <begin position="438"/>
        <end position="447"/>
    </location>
</feature>
<comment type="subcellular location">
    <subcellularLocation>
        <location evidence="1">Membrane</location>
        <topology evidence="1">Multi-pass membrane protein</topology>
    </subcellularLocation>
</comment>